<dbReference type="InterPro" id="IPR000152">
    <property type="entry name" value="EGF-type_Asp/Asn_hydroxyl_site"/>
</dbReference>
<evidence type="ECO:0000313" key="7">
    <source>
        <dbReference type="EMBL" id="CAH3196362.1"/>
    </source>
</evidence>
<comment type="caution">
    <text evidence="7">The sequence shown here is derived from an EMBL/GenBank/DDBJ whole genome shotgun (WGS) entry which is preliminary data.</text>
</comment>
<keyword evidence="8" id="KW-1185">Reference proteome</keyword>
<keyword evidence="1 5" id="KW-0245">EGF-like domain</keyword>
<dbReference type="SMART" id="SM00181">
    <property type="entry name" value="EGF"/>
    <property type="match status" value="1"/>
</dbReference>
<dbReference type="PROSITE" id="PS01187">
    <property type="entry name" value="EGF_CA"/>
    <property type="match status" value="1"/>
</dbReference>
<evidence type="ECO:0000259" key="6">
    <source>
        <dbReference type="PROSITE" id="PS50026"/>
    </source>
</evidence>
<gene>
    <name evidence="7" type="ORF">PEVE_00032463</name>
</gene>
<evidence type="ECO:0000313" key="8">
    <source>
        <dbReference type="Proteomes" id="UP001159427"/>
    </source>
</evidence>
<evidence type="ECO:0000256" key="3">
    <source>
        <dbReference type="ARBA" id="ARBA00022737"/>
    </source>
</evidence>
<accession>A0ABN8SYL2</accession>
<organism evidence="7 8">
    <name type="scientific">Porites evermanni</name>
    <dbReference type="NCBI Taxonomy" id="104178"/>
    <lineage>
        <taxon>Eukaryota</taxon>
        <taxon>Metazoa</taxon>
        <taxon>Cnidaria</taxon>
        <taxon>Anthozoa</taxon>
        <taxon>Hexacorallia</taxon>
        <taxon>Scleractinia</taxon>
        <taxon>Fungiina</taxon>
        <taxon>Poritidae</taxon>
        <taxon>Porites</taxon>
    </lineage>
</organism>
<dbReference type="Proteomes" id="UP001159427">
    <property type="component" value="Unassembled WGS sequence"/>
</dbReference>
<dbReference type="PROSITE" id="PS00010">
    <property type="entry name" value="ASX_HYDROXYL"/>
    <property type="match status" value="1"/>
</dbReference>
<dbReference type="InterPro" id="IPR018097">
    <property type="entry name" value="EGF_Ca-bd_CS"/>
</dbReference>
<dbReference type="PANTHER" id="PTHR24039:SF58">
    <property type="entry name" value="EGF-LIKE DOMAIN-CONTAINING PROTEIN"/>
    <property type="match status" value="1"/>
</dbReference>
<comment type="caution">
    <text evidence="5">Lacks conserved residue(s) required for the propagation of feature annotation.</text>
</comment>
<reference evidence="7 8" key="1">
    <citation type="submission" date="2022-05" db="EMBL/GenBank/DDBJ databases">
        <authorList>
            <consortium name="Genoscope - CEA"/>
            <person name="William W."/>
        </authorList>
    </citation>
    <scope>NUCLEOTIDE SEQUENCE [LARGE SCALE GENOMIC DNA]</scope>
</reference>
<evidence type="ECO:0000256" key="4">
    <source>
        <dbReference type="ARBA" id="ARBA00023157"/>
    </source>
</evidence>
<keyword evidence="3" id="KW-0677">Repeat</keyword>
<dbReference type="Gene3D" id="2.10.25.10">
    <property type="entry name" value="Laminin"/>
    <property type="match status" value="1"/>
</dbReference>
<protein>
    <recommendedName>
        <fullName evidence="6">EGF-like domain-containing protein</fullName>
    </recommendedName>
</protein>
<keyword evidence="4" id="KW-1015">Disulfide bond</keyword>
<dbReference type="CDD" id="cd00054">
    <property type="entry name" value="EGF_CA"/>
    <property type="match status" value="1"/>
</dbReference>
<dbReference type="SUPFAM" id="SSF57196">
    <property type="entry name" value="EGF/Laminin"/>
    <property type="match status" value="1"/>
</dbReference>
<dbReference type="InterPro" id="IPR000742">
    <property type="entry name" value="EGF"/>
</dbReference>
<dbReference type="PROSITE" id="PS01186">
    <property type="entry name" value="EGF_2"/>
    <property type="match status" value="1"/>
</dbReference>
<name>A0ABN8SYL2_9CNID</name>
<feature type="domain" description="EGF-like" evidence="6">
    <location>
        <begin position="1"/>
        <end position="40"/>
    </location>
</feature>
<dbReference type="SMART" id="SM00179">
    <property type="entry name" value="EGF_CA"/>
    <property type="match status" value="1"/>
</dbReference>
<evidence type="ECO:0000256" key="5">
    <source>
        <dbReference type="PROSITE-ProRule" id="PRU00076"/>
    </source>
</evidence>
<proteinExistence type="predicted"/>
<dbReference type="PANTHER" id="PTHR24039">
    <property type="entry name" value="FIBRILLIN-RELATED"/>
    <property type="match status" value="1"/>
</dbReference>
<feature type="non-terminal residue" evidence="7">
    <location>
        <position position="1"/>
    </location>
</feature>
<dbReference type="PROSITE" id="PS50026">
    <property type="entry name" value="EGF_3"/>
    <property type="match status" value="1"/>
</dbReference>
<sequence length="118" mass="13487">DIDECSTAGSCDVNATCNNTHGSYNCTCKKGYYGDGHRCTGNRKRHCFGLVAHTPTGIFLNQVLLRIRWSKEYRRDRVAASRDSLLWTPGDNYLQKSRKKHRCQLIEDFGLFNTLSPR</sequence>
<evidence type="ECO:0000256" key="1">
    <source>
        <dbReference type="ARBA" id="ARBA00022536"/>
    </source>
</evidence>
<dbReference type="Pfam" id="PF12947">
    <property type="entry name" value="EGF_3"/>
    <property type="match status" value="1"/>
</dbReference>
<dbReference type="InterPro" id="IPR024731">
    <property type="entry name" value="NELL2-like_EGF"/>
</dbReference>
<evidence type="ECO:0000256" key="2">
    <source>
        <dbReference type="ARBA" id="ARBA00022729"/>
    </source>
</evidence>
<keyword evidence="2" id="KW-0732">Signal</keyword>
<dbReference type="EMBL" id="CALNXI010004729">
    <property type="protein sequence ID" value="CAH3196362.1"/>
    <property type="molecule type" value="Genomic_DNA"/>
</dbReference>
<dbReference type="InterPro" id="IPR001881">
    <property type="entry name" value="EGF-like_Ca-bd_dom"/>
</dbReference>